<accession>A0A7X8XZ12</accession>
<evidence type="ECO:0000256" key="2">
    <source>
        <dbReference type="SAM" id="SignalP"/>
    </source>
</evidence>
<dbReference type="InterPro" id="IPR014755">
    <property type="entry name" value="Cu-Rt/internalin_Ig-like"/>
</dbReference>
<evidence type="ECO:0000313" key="5">
    <source>
        <dbReference type="Proteomes" id="UP000585050"/>
    </source>
</evidence>
<gene>
    <name evidence="4" type="ORF">HGP29_26205</name>
</gene>
<comment type="caution">
    <text evidence="4">The sequence shown here is derived from an EMBL/GenBank/DDBJ whole genome shotgun (WGS) entry which is preliminary data.</text>
</comment>
<reference evidence="4 5" key="1">
    <citation type="submission" date="2020-04" db="EMBL/GenBank/DDBJ databases">
        <title>Flammeovirga sp. SR4, a novel species isolated from seawater.</title>
        <authorList>
            <person name="Wang X."/>
        </authorList>
    </citation>
    <scope>NUCLEOTIDE SEQUENCE [LARGE SCALE GENOMIC DNA]</scope>
    <source>
        <strain evidence="4 5">SR4</strain>
    </source>
</reference>
<dbReference type="EMBL" id="JABAIL010000014">
    <property type="protein sequence ID" value="NLR94726.1"/>
    <property type="molecule type" value="Genomic_DNA"/>
</dbReference>
<protein>
    <recommendedName>
        <fullName evidence="3">LTD domain-containing protein</fullName>
    </recommendedName>
</protein>
<sequence>MKTLLKSYLFLMLLLPFTAYSQATNYFSVFFTDQLEQKLKSSGKTPTGGYQFIGDSIASLKTDGGTGQRDVQLFHKEEWLYNSPDTLVWNLQVQQNFVVSSSLQKTNLTNWWIIEDELCIHLGSNLRVEHFGERIVSTNFPWKYGELWNDVRLVSYGNEWFLKINGTDVLQFSLSVTEGPHRTGFSSLFTSSARGKHFSYKKSSLVRHEKVKDTFPPTILILQAKSQNELDILFDEDVVRDCIEPTSIFFNSEELEVNHHAEHIITVQLPSGLTYNEKYLIEVENLCDTEGNYLLYDRMTYTHKDEVPPHLESVKIESPFSVSFTLSEPSKYELVSIKDEEQSLFENFSSTQDFIISDTIYINDVFPENEELHLTLYNNVDTLGNSVDSLEMYFEYDTQLPKVTSFGFLSDSSLEVIFSEEIEEYSLLHRFNYSIQEEQPLEVVMIDLKTIHLIYPTSYFKDLYEYTLVVQNIKDKAGNLMKKRSLKMLFDLTLPSLKKVWTHNDTLHLSFSEKIIKMDSIKVCGRLIENTQIECSKTRLSILNPLGCNQYVEVFGLEDENKNVNHYQKIDIASESFEYSYTNFDLIVEDSKVINPDKLYVYFNKILDKDSNIEFENRSIRHWVVDENSILIQFEENLIENDEYTLDIKGLKTCEGDFLSNGTIRFTLDQTPPTLLSAEVSSMNSLTLYYSESIEESRNEIKSRFLLKGNIVDKVEVVDQKIVIHFSNPLNYNETSLLEIAEGISDFNHNLSEAVAIAIQFPKAITEHDIVFNEFMIDPFPSIGGPEAEFIEIFNSSKDTLNLVGLRLKVNEDTIPLPNYYLPPSEFAVLIDVDDLRKFTFNNKRRIIEIDGLPTLTNSNFECQLIDYSHIVIDDFTFSDQLFPSSNDGGVTLERIDPLFNCDPLVNWNYSDNSAGHSLCEQNSIFGTLQDFEDPIIEKVKVINSYEMDVYFSEALLLESLKNTMDYSLSNVDNSVNKSYFVDNYRLKLIFEKELPSGMLIYLTVDNFVDCFNNLQNSYRKGFVIPKLITSQQLLITELMIDHSPKRQMPDSEYVEVHNQSKYYLSLDRCRMLVNGDTIHLPDNWIIPSEYQVLCPVDNLQEFEDLGISAIGVEGWRSLPNEEGDISIVNQKGEIIDRVKYHKSFYQSTRKNEGGWSLELIDINSLCKSEDNWSASIDDRGGTAGEQNSISQSLIDINAPTIAQAFSFRDSVIVQFTENIDWDISLNYSVEVNGRSINNNDIHILDQKSLGFQCLFLTDENEVVLEGIKDCFTNTEIISSTIHRLNEHPENDLYLSEILFNPSPLKNDFVEIHNTSAQYIDLKEYKLANLRDGEVHDFKRISTDHLVIPPFSYFVFTEDVDNFLNFYPSVDKELLFELKLPSFPNDEGGVAILNETDSLIDAFSYHERMHQHYLENVEDVSLERSSFDKKHDSSKYWVSATESSGFATPTERNSREGNGNDSFNDFGGLVINKTLITPNGDGIDDFLEVQNTTQDAVYILRLELFDMSGKLVKSIVNNYELSYGDQLKWDGSRDDGQRFYGQFILMLQSENQQGDIESFTKTISVATWF</sequence>
<evidence type="ECO:0000256" key="1">
    <source>
        <dbReference type="ARBA" id="ARBA00022729"/>
    </source>
</evidence>
<dbReference type="InterPro" id="IPR001322">
    <property type="entry name" value="Lamin_tail_dom"/>
</dbReference>
<dbReference type="RefSeq" id="WP_168885434.1">
    <property type="nucleotide sequence ID" value="NZ_JABAIL010000014.1"/>
</dbReference>
<keyword evidence="5" id="KW-1185">Reference proteome</keyword>
<proteinExistence type="predicted"/>
<dbReference type="Gene3D" id="2.60.40.1220">
    <property type="match status" value="1"/>
</dbReference>
<feature type="signal peptide" evidence="2">
    <location>
        <begin position="1"/>
        <end position="23"/>
    </location>
</feature>
<dbReference type="Proteomes" id="UP000585050">
    <property type="component" value="Unassembled WGS sequence"/>
</dbReference>
<dbReference type="PROSITE" id="PS51841">
    <property type="entry name" value="LTD"/>
    <property type="match status" value="1"/>
</dbReference>
<evidence type="ECO:0000313" key="4">
    <source>
        <dbReference type="EMBL" id="NLR94726.1"/>
    </source>
</evidence>
<keyword evidence="1 2" id="KW-0732">Signal</keyword>
<evidence type="ECO:0000259" key="3">
    <source>
        <dbReference type="PROSITE" id="PS51841"/>
    </source>
</evidence>
<name>A0A7X8XZ12_9BACT</name>
<feature type="chain" id="PRO_5030602234" description="LTD domain-containing protein" evidence="2">
    <location>
        <begin position="24"/>
        <end position="1569"/>
    </location>
</feature>
<organism evidence="4 5">
    <name type="scientific">Flammeovirga agarivorans</name>
    <dbReference type="NCBI Taxonomy" id="2726742"/>
    <lineage>
        <taxon>Bacteria</taxon>
        <taxon>Pseudomonadati</taxon>
        <taxon>Bacteroidota</taxon>
        <taxon>Cytophagia</taxon>
        <taxon>Cytophagales</taxon>
        <taxon>Flammeovirgaceae</taxon>
        <taxon>Flammeovirga</taxon>
    </lineage>
</organism>
<feature type="domain" description="LTD" evidence="3">
    <location>
        <begin position="1279"/>
        <end position="1407"/>
    </location>
</feature>